<feature type="transmembrane region" description="Helical" evidence="10">
    <location>
        <begin position="6"/>
        <end position="29"/>
    </location>
</feature>
<dbReference type="OrthoDB" id="9807115at2"/>
<evidence type="ECO:0000256" key="1">
    <source>
        <dbReference type="ARBA" id="ARBA00004651"/>
    </source>
</evidence>
<sequence>MSFISYLINGISLGSVYAIIALGYTMVYGIAKMLNFAHGDVIMVGAFIVFTIVSTLSLPPVLGIATAIIVCTVFGITIERVAYKPLRNAASPLAVLITAIGVSYLLQNLALLIFGANTKSFTSVVAVKPLKFADGNMVISGETIVTIVVGIIVMILLTLFINKTKAGQAMLAVSEDKGAASLMGINVNKTIALTFAIGSALAAVAGVLLCSAYPSLTPYTGAMPGIKAFVAAVFGGIGSVPGAMIGGILLGIIEILGKAYISSQMADAIVFAVLIIVLLVKPTGILGKKIQEKV</sequence>
<keyword evidence="7 10" id="KW-1133">Transmembrane helix</keyword>
<dbReference type="Proteomes" id="UP000295718">
    <property type="component" value="Unassembled WGS sequence"/>
</dbReference>
<keyword evidence="12" id="KW-1185">Reference proteome</keyword>
<keyword evidence="5 10" id="KW-0812">Transmembrane</keyword>
<feature type="transmembrane region" description="Helical" evidence="10">
    <location>
        <begin position="268"/>
        <end position="287"/>
    </location>
</feature>
<dbReference type="AlphaFoldDB" id="A0A4R1QZV3"/>
<protein>
    <submittedName>
        <fullName evidence="11">Amino acid/amide ABC transporter membrane protein 1 (HAAT family)</fullName>
    </submittedName>
</protein>
<evidence type="ECO:0000313" key="12">
    <source>
        <dbReference type="Proteomes" id="UP000295718"/>
    </source>
</evidence>
<dbReference type="GO" id="GO:0042941">
    <property type="term" value="P:D-alanine transmembrane transport"/>
    <property type="evidence" value="ECO:0007669"/>
    <property type="project" value="TreeGrafter"/>
</dbReference>
<dbReference type="RefSeq" id="WP_031390028.1">
    <property type="nucleotide sequence ID" value="NZ_JPNB01000001.1"/>
</dbReference>
<evidence type="ECO:0000256" key="3">
    <source>
        <dbReference type="ARBA" id="ARBA00022475"/>
    </source>
</evidence>
<dbReference type="STRING" id="1469948.GCA_000732725_01306"/>
<comment type="subcellular location">
    <subcellularLocation>
        <location evidence="1">Cell membrane</location>
        <topology evidence="1">Multi-pass membrane protein</topology>
    </subcellularLocation>
</comment>
<keyword evidence="3" id="KW-1003">Cell membrane</keyword>
<feature type="transmembrane region" description="Helical" evidence="10">
    <location>
        <begin position="41"/>
        <end position="58"/>
    </location>
</feature>
<dbReference type="GO" id="GO:0015190">
    <property type="term" value="F:L-leucine transmembrane transporter activity"/>
    <property type="evidence" value="ECO:0007669"/>
    <property type="project" value="TreeGrafter"/>
</dbReference>
<evidence type="ECO:0000256" key="4">
    <source>
        <dbReference type="ARBA" id="ARBA00022519"/>
    </source>
</evidence>
<evidence type="ECO:0000256" key="5">
    <source>
        <dbReference type="ARBA" id="ARBA00022692"/>
    </source>
</evidence>
<accession>A0A4R1QZV3</accession>
<keyword evidence="4" id="KW-0997">Cell inner membrane</keyword>
<organism evidence="11 12">
    <name type="scientific">Kineothrix alysoides</name>
    <dbReference type="NCBI Taxonomy" id="1469948"/>
    <lineage>
        <taxon>Bacteria</taxon>
        <taxon>Bacillati</taxon>
        <taxon>Bacillota</taxon>
        <taxon>Clostridia</taxon>
        <taxon>Lachnospirales</taxon>
        <taxon>Lachnospiraceae</taxon>
        <taxon>Kineothrix</taxon>
    </lineage>
</organism>
<dbReference type="Pfam" id="PF02653">
    <property type="entry name" value="BPD_transp_2"/>
    <property type="match status" value="1"/>
</dbReference>
<dbReference type="GO" id="GO:0005886">
    <property type="term" value="C:plasma membrane"/>
    <property type="evidence" value="ECO:0007669"/>
    <property type="project" value="UniProtKB-SubCell"/>
</dbReference>
<evidence type="ECO:0000256" key="6">
    <source>
        <dbReference type="ARBA" id="ARBA00022970"/>
    </source>
</evidence>
<evidence type="ECO:0000256" key="9">
    <source>
        <dbReference type="ARBA" id="ARBA00037998"/>
    </source>
</evidence>
<evidence type="ECO:0000256" key="7">
    <source>
        <dbReference type="ARBA" id="ARBA00022989"/>
    </source>
</evidence>
<dbReference type="GO" id="GO:0015808">
    <property type="term" value="P:L-alanine transport"/>
    <property type="evidence" value="ECO:0007669"/>
    <property type="project" value="TreeGrafter"/>
</dbReference>
<dbReference type="InterPro" id="IPR001851">
    <property type="entry name" value="ABC_transp_permease"/>
</dbReference>
<feature type="transmembrane region" description="Helical" evidence="10">
    <location>
        <begin position="95"/>
        <end position="117"/>
    </location>
</feature>
<comment type="caution">
    <text evidence="11">The sequence shown here is derived from an EMBL/GenBank/DDBJ whole genome shotgun (WGS) entry which is preliminary data.</text>
</comment>
<evidence type="ECO:0000256" key="8">
    <source>
        <dbReference type="ARBA" id="ARBA00023136"/>
    </source>
</evidence>
<reference evidence="11 12" key="1">
    <citation type="submission" date="2019-03" db="EMBL/GenBank/DDBJ databases">
        <title>Genomic Encyclopedia of Type Strains, Phase IV (KMG-IV): sequencing the most valuable type-strain genomes for metagenomic binning, comparative biology and taxonomic classification.</title>
        <authorList>
            <person name="Goeker M."/>
        </authorList>
    </citation>
    <scope>NUCLEOTIDE SEQUENCE [LARGE SCALE GENOMIC DNA]</scope>
    <source>
        <strain evidence="11 12">DSM 100556</strain>
    </source>
</reference>
<dbReference type="InterPro" id="IPR052157">
    <property type="entry name" value="BCAA_transport_permease"/>
</dbReference>
<feature type="transmembrane region" description="Helical" evidence="10">
    <location>
        <begin position="137"/>
        <end position="161"/>
    </location>
</feature>
<dbReference type="CDD" id="cd06582">
    <property type="entry name" value="TM_PBP1_LivH_like"/>
    <property type="match status" value="1"/>
</dbReference>
<dbReference type="PANTHER" id="PTHR11795">
    <property type="entry name" value="BRANCHED-CHAIN AMINO ACID TRANSPORT SYSTEM PERMEASE PROTEIN LIVH"/>
    <property type="match status" value="1"/>
</dbReference>
<feature type="transmembrane region" description="Helical" evidence="10">
    <location>
        <begin position="228"/>
        <end position="256"/>
    </location>
</feature>
<name>A0A4R1QZV3_9FIRM</name>
<dbReference type="GO" id="GO:0005304">
    <property type="term" value="F:L-valine transmembrane transporter activity"/>
    <property type="evidence" value="ECO:0007669"/>
    <property type="project" value="TreeGrafter"/>
</dbReference>
<keyword evidence="2" id="KW-0813">Transport</keyword>
<evidence type="ECO:0000256" key="2">
    <source>
        <dbReference type="ARBA" id="ARBA00022448"/>
    </source>
</evidence>
<comment type="similarity">
    <text evidence="9">Belongs to the binding-protein-dependent transport system permease family. LivHM subfamily.</text>
</comment>
<dbReference type="GO" id="GO:0015188">
    <property type="term" value="F:L-isoleucine transmembrane transporter activity"/>
    <property type="evidence" value="ECO:0007669"/>
    <property type="project" value="TreeGrafter"/>
</dbReference>
<proteinExistence type="inferred from homology"/>
<evidence type="ECO:0000256" key="10">
    <source>
        <dbReference type="SAM" id="Phobius"/>
    </source>
</evidence>
<dbReference type="EMBL" id="SLUO01000006">
    <property type="protein sequence ID" value="TCL58531.1"/>
    <property type="molecule type" value="Genomic_DNA"/>
</dbReference>
<feature type="transmembrane region" description="Helical" evidence="10">
    <location>
        <begin position="191"/>
        <end position="216"/>
    </location>
</feature>
<dbReference type="GO" id="GO:1903806">
    <property type="term" value="P:L-isoleucine import across plasma membrane"/>
    <property type="evidence" value="ECO:0007669"/>
    <property type="project" value="TreeGrafter"/>
</dbReference>
<dbReference type="GO" id="GO:0015192">
    <property type="term" value="F:L-phenylalanine transmembrane transporter activity"/>
    <property type="evidence" value="ECO:0007669"/>
    <property type="project" value="TreeGrafter"/>
</dbReference>
<keyword evidence="8 10" id="KW-0472">Membrane</keyword>
<dbReference type="PANTHER" id="PTHR11795:SF371">
    <property type="entry name" value="HIGH-AFFINITY BRANCHED-CHAIN AMINO ACID TRANSPORT SYSTEM PERMEASE PROTEIN LIVH"/>
    <property type="match status" value="1"/>
</dbReference>
<keyword evidence="6" id="KW-0029">Amino-acid transport</keyword>
<evidence type="ECO:0000313" key="11">
    <source>
        <dbReference type="EMBL" id="TCL58531.1"/>
    </source>
</evidence>
<gene>
    <name evidence="11" type="ORF">EDD76_106184</name>
</gene>